<evidence type="ECO:0000256" key="1">
    <source>
        <dbReference type="SAM" id="Phobius"/>
    </source>
</evidence>
<dbReference type="HOGENOM" id="CLU_1036351_0_0_1"/>
<dbReference type="OMA" id="CEAYTHL"/>
<feature type="transmembrane region" description="Helical" evidence="1">
    <location>
        <begin position="181"/>
        <end position="207"/>
    </location>
</feature>
<proteinExistence type="predicted"/>
<reference evidence="2" key="3">
    <citation type="submission" date="2025-09" db="UniProtKB">
        <authorList>
            <consortium name="Ensembl"/>
        </authorList>
    </citation>
    <scope>IDENTIFICATION</scope>
</reference>
<keyword evidence="1" id="KW-0472">Membrane</keyword>
<dbReference type="InParanoid" id="H2YC49"/>
<feature type="transmembrane region" description="Helical" evidence="1">
    <location>
        <begin position="61"/>
        <end position="81"/>
    </location>
</feature>
<feature type="transmembrane region" description="Helical" evidence="1">
    <location>
        <begin position="238"/>
        <end position="261"/>
    </location>
</feature>
<feature type="transmembrane region" description="Helical" evidence="1">
    <location>
        <begin position="136"/>
        <end position="161"/>
    </location>
</feature>
<name>H2YC49_CIOSA</name>
<dbReference type="Ensembl" id="ENSCSAVT00000002941.1">
    <property type="protein sequence ID" value="ENSCSAVP00000002897.1"/>
    <property type="gene ID" value="ENSCSAVG00000001732.1"/>
</dbReference>
<dbReference type="AlphaFoldDB" id="H2YC49"/>
<protein>
    <recommendedName>
        <fullName evidence="4">G-protein coupled receptors family 1 profile domain-containing protein</fullName>
    </recommendedName>
</protein>
<evidence type="ECO:0000313" key="3">
    <source>
        <dbReference type="Proteomes" id="UP000007875"/>
    </source>
</evidence>
<keyword evidence="1" id="KW-0812">Transmembrane</keyword>
<organism evidence="2 3">
    <name type="scientific">Ciona savignyi</name>
    <name type="common">Pacific transparent sea squirt</name>
    <dbReference type="NCBI Taxonomy" id="51511"/>
    <lineage>
        <taxon>Eukaryota</taxon>
        <taxon>Metazoa</taxon>
        <taxon>Chordata</taxon>
        <taxon>Tunicata</taxon>
        <taxon>Ascidiacea</taxon>
        <taxon>Phlebobranchia</taxon>
        <taxon>Cionidae</taxon>
        <taxon>Ciona</taxon>
    </lineage>
</organism>
<dbReference type="GeneTree" id="ENSGT00660000096124"/>
<evidence type="ECO:0008006" key="4">
    <source>
        <dbReference type="Google" id="ProtNLM"/>
    </source>
</evidence>
<sequence>MTTIPTILNTTSVILPSVGLQGELLGNTITAFLTLISGYLLLALAIFEYKQTRCARSWTNRLCLLSAMVSLLSCLSEQLELRFGKVSDGWCEAYTHLISAFYCIGSLSAYTLLWMRQRSFYSDPLLRNYSSKTLRFISASIIVGIFAALISTVFAFTMNYSLHSTNSGCILSLETTDSSTVVIPVIVMATSYVAFQISLLMLVVYPLAKSAGLENRSCFCPFRLLHCSNEVVYMIRRMALCTAVCVTSALLSSTIAALSVLLAPDSYWSLVVHADLVINTIAIICSFANWRERLLPFKCCISEPVQNQERAESSGEIILDSVNCVDPI</sequence>
<keyword evidence="3" id="KW-1185">Reference proteome</keyword>
<feature type="transmembrane region" description="Helical" evidence="1">
    <location>
        <begin position="29"/>
        <end position="49"/>
    </location>
</feature>
<evidence type="ECO:0000313" key="2">
    <source>
        <dbReference type="Ensembl" id="ENSCSAVP00000002897.1"/>
    </source>
</evidence>
<feature type="transmembrane region" description="Helical" evidence="1">
    <location>
        <begin position="93"/>
        <end position="115"/>
    </location>
</feature>
<dbReference type="Proteomes" id="UP000007875">
    <property type="component" value="Unassembled WGS sequence"/>
</dbReference>
<keyword evidence="1" id="KW-1133">Transmembrane helix</keyword>
<accession>H2YC49</accession>
<feature type="transmembrane region" description="Helical" evidence="1">
    <location>
        <begin position="267"/>
        <end position="288"/>
    </location>
</feature>
<reference evidence="3" key="1">
    <citation type="submission" date="2003-08" db="EMBL/GenBank/DDBJ databases">
        <authorList>
            <person name="Birren B."/>
            <person name="Nusbaum C."/>
            <person name="Abebe A."/>
            <person name="Abouelleil A."/>
            <person name="Adekoya E."/>
            <person name="Ait-zahra M."/>
            <person name="Allen N."/>
            <person name="Allen T."/>
            <person name="An P."/>
            <person name="Anderson M."/>
            <person name="Anderson S."/>
            <person name="Arachchi H."/>
            <person name="Armbruster J."/>
            <person name="Bachantsang P."/>
            <person name="Baldwin J."/>
            <person name="Barry A."/>
            <person name="Bayul T."/>
            <person name="Blitshsteyn B."/>
            <person name="Bloom T."/>
            <person name="Blye J."/>
            <person name="Boguslavskiy L."/>
            <person name="Borowsky M."/>
            <person name="Boukhgalter B."/>
            <person name="Brunache A."/>
            <person name="Butler J."/>
            <person name="Calixte N."/>
            <person name="Calvo S."/>
            <person name="Camarata J."/>
            <person name="Campo K."/>
            <person name="Chang J."/>
            <person name="Cheshatsang Y."/>
            <person name="Citroen M."/>
            <person name="Collymore A."/>
            <person name="Considine T."/>
            <person name="Cook A."/>
            <person name="Cooke P."/>
            <person name="Corum B."/>
            <person name="Cuomo C."/>
            <person name="David R."/>
            <person name="Dawoe T."/>
            <person name="Degray S."/>
            <person name="Dodge S."/>
            <person name="Dooley K."/>
            <person name="Dorje P."/>
            <person name="Dorjee K."/>
            <person name="Dorris L."/>
            <person name="Duffey N."/>
            <person name="Dupes A."/>
            <person name="Elkins T."/>
            <person name="Engels R."/>
            <person name="Erickson J."/>
            <person name="Farina A."/>
            <person name="Faro S."/>
            <person name="Ferreira P."/>
            <person name="Fischer H."/>
            <person name="Fitzgerald M."/>
            <person name="Foley K."/>
            <person name="Gage D."/>
            <person name="Galagan J."/>
            <person name="Gearin G."/>
            <person name="Gnerre S."/>
            <person name="Gnirke A."/>
            <person name="Goyette A."/>
            <person name="Graham J."/>
            <person name="Grandbois E."/>
            <person name="Gyaltsen K."/>
            <person name="Hafez N."/>
            <person name="Hagopian D."/>
            <person name="Hagos B."/>
            <person name="Hall J."/>
            <person name="Hatcher B."/>
            <person name="Heller A."/>
            <person name="Higgins H."/>
            <person name="Honan T."/>
            <person name="Horn A."/>
            <person name="Houde N."/>
            <person name="Hughes L."/>
            <person name="Hulme W."/>
            <person name="Husby E."/>
            <person name="Iliev I."/>
            <person name="Jaffe D."/>
            <person name="Jones C."/>
            <person name="Kamal M."/>
            <person name="Kamat A."/>
            <person name="Kamvysselis M."/>
            <person name="Karlsson E."/>
            <person name="Kells C."/>
            <person name="Kieu A."/>
            <person name="Kisner P."/>
            <person name="Kodira C."/>
            <person name="Kulbokas E."/>
            <person name="Labutti K."/>
            <person name="Lama D."/>
            <person name="Landers T."/>
            <person name="Leger J."/>
            <person name="Levine S."/>
            <person name="Lewis D."/>
            <person name="Lewis T."/>
            <person name="Lindblad-toh K."/>
            <person name="Liu X."/>
            <person name="Lokyitsang T."/>
            <person name="Lokyitsang Y."/>
            <person name="Lucien O."/>
            <person name="Lui A."/>
            <person name="Ma L.J."/>
            <person name="Mabbitt R."/>
            <person name="Macdonald J."/>
            <person name="Maclean C."/>
            <person name="Major J."/>
            <person name="Manning J."/>
            <person name="Marabella R."/>
            <person name="Maru K."/>
            <person name="Matthews C."/>
            <person name="Mauceli E."/>
            <person name="Mccarthy M."/>
            <person name="Mcdonough S."/>
            <person name="Mcghee T."/>
            <person name="Meldrim J."/>
            <person name="Meneus L."/>
            <person name="Mesirov J."/>
            <person name="Mihalev A."/>
            <person name="Mihova T."/>
            <person name="Mikkelsen T."/>
            <person name="Mlenga V."/>
            <person name="Moru K."/>
            <person name="Mozes J."/>
            <person name="Mulrain L."/>
            <person name="Munson G."/>
            <person name="Naylor J."/>
            <person name="Newes C."/>
            <person name="Nguyen C."/>
            <person name="Nguyen N."/>
            <person name="Nguyen T."/>
            <person name="Nicol R."/>
            <person name="Nielsen C."/>
            <person name="Nizzari M."/>
            <person name="Norbu C."/>
            <person name="Norbu N."/>
            <person name="O'donnell P."/>
            <person name="Okoawo O."/>
            <person name="O'leary S."/>
            <person name="Omotosho B."/>
            <person name="O'neill K."/>
            <person name="Osman S."/>
            <person name="Parker S."/>
            <person name="Perrin D."/>
            <person name="Phunkhang P."/>
            <person name="Piqani B."/>
            <person name="Purcell S."/>
            <person name="Rachupka T."/>
            <person name="Ramasamy U."/>
            <person name="Rameau R."/>
            <person name="Ray V."/>
            <person name="Raymond C."/>
            <person name="Retta R."/>
            <person name="Richardson S."/>
            <person name="Rise C."/>
            <person name="Rodriguez J."/>
            <person name="Rogers J."/>
            <person name="Rogov P."/>
            <person name="Rutman M."/>
            <person name="Schupbach R."/>
            <person name="Seaman C."/>
            <person name="Settipalli S."/>
            <person name="Sharpe T."/>
            <person name="Sheridan J."/>
            <person name="Sherpa N."/>
            <person name="Shi J."/>
            <person name="Smirnov S."/>
            <person name="Smith C."/>
            <person name="Sougnez C."/>
            <person name="Spencer B."/>
            <person name="Stalker J."/>
            <person name="Stange-thomann N."/>
            <person name="Stavropoulos S."/>
            <person name="Stetson K."/>
            <person name="Stone C."/>
            <person name="Stone S."/>
            <person name="Stubbs M."/>
            <person name="Talamas J."/>
            <person name="Tchuinga P."/>
            <person name="Tenzing P."/>
            <person name="Tesfaye S."/>
            <person name="Theodore J."/>
            <person name="Thoulutsang Y."/>
            <person name="Topham K."/>
            <person name="Towey S."/>
            <person name="Tsamla T."/>
            <person name="Tsomo N."/>
            <person name="Vallee D."/>
            <person name="Vassiliev H."/>
            <person name="Venkataraman V."/>
            <person name="Vinson J."/>
            <person name="Vo A."/>
            <person name="Wade C."/>
            <person name="Wang S."/>
            <person name="Wangchuk T."/>
            <person name="Wangdi T."/>
            <person name="Whittaker C."/>
            <person name="Wilkinson J."/>
            <person name="Wu Y."/>
            <person name="Wyman D."/>
            <person name="Yadav S."/>
            <person name="Yang S."/>
            <person name="Yang X."/>
            <person name="Yeager S."/>
            <person name="Yee E."/>
            <person name="Young G."/>
            <person name="Zainoun J."/>
            <person name="Zembeck L."/>
            <person name="Zimmer A."/>
            <person name="Zody M."/>
            <person name="Lander E."/>
        </authorList>
    </citation>
    <scope>NUCLEOTIDE SEQUENCE [LARGE SCALE GENOMIC DNA]</scope>
</reference>
<reference evidence="2" key="2">
    <citation type="submission" date="2025-08" db="UniProtKB">
        <authorList>
            <consortium name="Ensembl"/>
        </authorList>
    </citation>
    <scope>IDENTIFICATION</scope>
</reference>